<keyword evidence="3" id="KW-0378">Hydrolase</keyword>
<feature type="domain" description="PPPDE" evidence="4">
    <location>
        <begin position="99"/>
        <end position="198"/>
    </location>
</feature>
<dbReference type="EMBL" id="AM442294">
    <property type="protein sequence ID" value="CAN71877.1"/>
    <property type="molecule type" value="Genomic_DNA"/>
</dbReference>
<comment type="similarity">
    <text evidence="1">Belongs to the DeSI family.</text>
</comment>
<reference evidence="5" key="1">
    <citation type="journal article" date="2007" name="PLoS ONE">
        <title>The first genome sequence of an elite grapevine cultivar (Pinot noir Vitis vinifera L.): coping with a highly heterozygous genome.</title>
        <authorList>
            <person name="Velasco R."/>
            <person name="Zharkikh A."/>
            <person name="Troggio M."/>
            <person name="Cartwright D.A."/>
            <person name="Cestaro A."/>
            <person name="Pruss D."/>
            <person name="Pindo M."/>
            <person name="FitzGerald L.M."/>
            <person name="Vezzulli S."/>
            <person name="Reid J."/>
            <person name="Malacarne G."/>
            <person name="Iliev D."/>
            <person name="Coppola G."/>
            <person name="Wardell B."/>
            <person name="Micheletti D."/>
            <person name="Macalma T."/>
            <person name="Facci M."/>
            <person name="Mitchell J.T."/>
            <person name="Perazzolli M."/>
            <person name="Eldredge G."/>
            <person name="Gatto P."/>
            <person name="Oyzerski R."/>
            <person name="Moretto M."/>
            <person name="Gutin N."/>
            <person name="Stefanini M."/>
            <person name="Chen Y."/>
            <person name="Segala C."/>
            <person name="Davenport C."/>
            <person name="Dematte L."/>
            <person name="Mraz A."/>
            <person name="Battilana J."/>
            <person name="Stormo K."/>
            <person name="Costa F."/>
            <person name="Tao Q."/>
            <person name="Si-Ammour A."/>
            <person name="Harkins T."/>
            <person name="Lackey A."/>
            <person name="Perbost C."/>
            <person name="Taillon B."/>
            <person name="Stella A."/>
            <person name="Solovyev V."/>
            <person name="Fawcett J.A."/>
            <person name="Sterck L."/>
            <person name="Vandepoele K."/>
            <person name="Grando S.M."/>
            <person name="Toppo S."/>
            <person name="Moser C."/>
            <person name="Lanchbury J."/>
            <person name="Bogden R."/>
            <person name="Skolnick M."/>
            <person name="Sgaramella V."/>
            <person name="Bhatnagar S.K."/>
            <person name="Fontana P."/>
            <person name="Gutin A."/>
            <person name="Van de Peer Y."/>
            <person name="Salamini F."/>
            <person name="Viola R."/>
        </authorList>
    </citation>
    <scope>NUCLEOTIDE SEQUENCE</scope>
</reference>
<proteinExistence type="inferred from homology"/>
<dbReference type="AlphaFoldDB" id="A5B0D5"/>
<protein>
    <recommendedName>
        <fullName evidence="4">PPPDE domain-containing protein</fullName>
    </recommendedName>
</protein>
<name>A5B0D5_VITVI</name>
<evidence type="ECO:0000256" key="1">
    <source>
        <dbReference type="ARBA" id="ARBA00008140"/>
    </source>
</evidence>
<dbReference type="PANTHER" id="PTHR12378">
    <property type="entry name" value="DESUMOYLATING ISOPEPTIDASE"/>
    <property type="match status" value="1"/>
</dbReference>
<accession>A5B0D5</accession>
<dbReference type="PANTHER" id="PTHR12378:SF80">
    <property type="entry name" value="IP06716P-RELATED"/>
    <property type="match status" value="1"/>
</dbReference>
<dbReference type="GO" id="GO:0006508">
    <property type="term" value="P:proteolysis"/>
    <property type="evidence" value="ECO:0007669"/>
    <property type="project" value="UniProtKB-KW"/>
</dbReference>
<organism evidence="5">
    <name type="scientific">Vitis vinifera</name>
    <name type="common">Grape</name>
    <dbReference type="NCBI Taxonomy" id="29760"/>
    <lineage>
        <taxon>Eukaryota</taxon>
        <taxon>Viridiplantae</taxon>
        <taxon>Streptophyta</taxon>
        <taxon>Embryophyta</taxon>
        <taxon>Tracheophyta</taxon>
        <taxon>Spermatophyta</taxon>
        <taxon>Magnoliopsida</taxon>
        <taxon>eudicotyledons</taxon>
        <taxon>Gunneridae</taxon>
        <taxon>Pentapetalae</taxon>
        <taxon>rosids</taxon>
        <taxon>Vitales</taxon>
        <taxon>Vitaceae</taxon>
        <taxon>Viteae</taxon>
        <taxon>Vitis</taxon>
    </lineage>
</organism>
<evidence type="ECO:0000259" key="4">
    <source>
        <dbReference type="Pfam" id="PF05903"/>
    </source>
</evidence>
<gene>
    <name evidence="5" type="ORF">VITISV_002500</name>
</gene>
<evidence type="ECO:0000256" key="3">
    <source>
        <dbReference type="ARBA" id="ARBA00022801"/>
    </source>
</evidence>
<dbReference type="Pfam" id="PF05903">
    <property type="entry name" value="Peptidase_C97"/>
    <property type="match status" value="1"/>
</dbReference>
<evidence type="ECO:0000256" key="2">
    <source>
        <dbReference type="ARBA" id="ARBA00022670"/>
    </source>
</evidence>
<dbReference type="Gene3D" id="3.90.1720.30">
    <property type="entry name" value="PPPDE domains"/>
    <property type="match status" value="1"/>
</dbReference>
<keyword evidence="2" id="KW-0645">Protease</keyword>
<dbReference type="GO" id="GO:0008233">
    <property type="term" value="F:peptidase activity"/>
    <property type="evidence" value="ECO:0007669"/>
    <property type="project" value="UniProtKB-KW"/>
</dbReference>
<dbReference type="InterPro" id="IPR008580">
    <property type="entry name" value="PPPDE_dom"/>
</dbReference>
<sequence length="350" mass="39478">MGVYNNASPFSIISAIWKGGNMGKRLIWSTKSRGHGNLVEIGYCPRIFSHSRSVSALEVSKALALTQMQALPKTLSGGNGFSIPNDIIREAREQQLNAKVKIKIVEKEKDEREGASQLPKLGANLGIFHSSVEVHGVEYAFGAHDYPTSRVFEVEPFQIGSSFSIFRVEGRLVRTSMRSDMDQQSVTVDQFIATMASIQEALTNSDRRWVVLRIFTSFNLLLGRPWIHRARAIPSSLHQKSFRDTYSISEIVLEISHGDDNLFMTRFTFDEKQTIEVDQFYRDHVALPFDEHGSTVVLDMMRSMSFLPGLGLGCRQHGFGDFIVTVDHDTPWGLGFVSIEANYRYMAFLR</sequence>
<dbReference type="InterPro" id="IPR042266">
    <property type="entry name" value="PPPDE_sf"/>
</dbReference>
<evidence type="ECO:0000313" key="5">
    <source>
        <dbReference type="EMBL" id="CAN71877.1"/>
    </source>
</evidence>